<keyword evidence="5" id="KW-0811">Translocation</keyword>
<dbReference type="EMBL" id="CP014587">
    <property type="protein sequence ID" value="ANZ77598.1"/>
    <property type="molecule type" value="Genomic_DNA"/>
</dbReference>
<evidence type="ECO:0000256" key="6">
    <source>
        <dbReference type="ARBA" id="ARBA00023132"/>
    </source>
</evidence>
<dbReference type="GO" id="GO:0017056">
    <property type="term" value="F:structural constituent of nuclear pore"/>
    <property type="evidence" value="ECO:0007669"/>
    <property type="project" value="TreeGrafter"/>
</dbReference>
<dbReference type="GO" id="GO:0044613">
    <property type="term" value="C:nuclear pore central transport channel"/>
    <property type="evidence" value="ECO:0007669"/>
    <property type="project" value="TreeGrafter"/>
</dbReference>
<keyword evidence="6 8" id="KW-0906">Nuclear pore complex</keyword>
<evidence type="ECO:0000256" key="9">
    <source>
        <dbReference type="SAM" id="MobiDB-lite"/>
    </source>
</evidence>
<evidence type="ECO:0000313" key="11">
    <source>
        <dbReference type="EMBL" id="ANZ77598.1"/>
    </source>
</evidence>
<comment type="subcellular location">
    <subcellularLocation>
        <location evidence="1">Nucleus</location>
        <location evidence="1">Nuclear pore complex</location>
    </subcellularLocation>
</comment>
<dbReference type="GO" id="GO:0006607">
    <property type="term" value="P:NLS-bearing protein import into nucleus"/>
    <property type="evidence" value="ECO:0007669"/>
    <property type="project" value="TreeGrafter"/>
</dbReference>
<dbReference type="PROSITE" id="PS51472">
    <property type="entry name" value="RRM_NUP35"/>
    <property type="match status" value="1"/>
</dbReference>
<dbReference type="Gene3D" id="3.30.70.330">
    <property type="match status" value="1"/>
</dbReference>
<sequence length="395" mass="43466">MTSEDKRLSRFSLPESEDKTLWLNNVPKRVIPSHLVKRSNRGFNIDSVKRNDNSSSSSSSNNKSTVNGYNYTSFGEQKSNQKSIPGSNKELGASGFLDEGLNDLPPRKSIYDFGSDDDDNVDHLEPEKHLFKTNDQIVNDPRAFSNIFNPKPRFGSSTTAHSNNNAPFKETFSRDIPSSYKRENLEPIANGESAVLLFGYNDSSFESLIQRFSKFGEILEDFHIGTGISGFSTIGSSTPLKGKKSSLTSRSVYPIFVGKQWVKITYDNPSSAIRALKENGVIVDDHMVGVIPYTKSALETLLNAKISDSDDIGDTLSNISFGSPSKNLASEGNEGVENNGFKPLSHASQSFKIRDGTQLFKSTAKEEELKKQKEAQQSVGLLGKVSQSLFGFSVV</sequence>
<dbReference type="GO" id="GO:0044615">
    <property type="term" value="C:nuclear pore nuclear basket"/>
    <property type="evidence" value="ECO:0007669"/>
    <property type="project" value="TreeGrafter"/>
</dbReference>
<dbReference type="AlphaFoldDB" id="A0A1B2JIC5"/>
<dbReference type="InterPro" id="IPR012677">
    <property type="entry name" value="Nucleotide-bd_a/b_plait_sf"/>
</dbReference>
<dbReference type="Pfam" id="PF05172">
    <property type="entry name" value="RRM_Nup35"/>
    <property type="match status" value="1"/>
</dbReference>
<dbReference type="InterPro" id="IPR007846">
    <property type="entry name" value="RRM_NUP35_dom"/>
</dbReference>
<keyword evidence="12" id="KW-1185">Reference proteome</keyword>
<feature type="domain" description="RRM Nup35-type" evidence="10">
    <location>
        <begin position="189"/>
        <end position="300"/>
    </location>
</feature>
<dbReference type="PANTHER" id="PTHR21527:SF6">
    <property type="entry name" value="NUCLEOPORIN NUP35"/>
    <property type="match status" value="1"/>
</dbReference>
<dbReference type="GO" id="GO:0005543">
    <property type="term" value="F:phospholipid binding"/>
    <property type="evidence" value="ECO:0007669"/>
    <property type="project" value="TreeGrafter"/>
</dbReference>
<evidence type="ECO:0000256" key="3">
    <source>
        <dbReference type="ARBA" id="ARBA00022816"/>
    </source>
</evidence>
<protein>
    <submittedName>
        <fullName evidence="11">BA75_04667T0</fullName>
    </submittedName>
</protein>
<dbReference type="Proteomes" id="UP000094565">
    <property type="component" value="Chromosome 4"/>
</dbReference>
<evidence type="ECO:0000256" key="5">
    <source>
        <dbReference type="ARBA" id="ARBA00023010"/>
    </source>
</evidence>
<feature type="region of interest" description="Disordered" evidence="9">
    <location>
        <begin position="45"/>
        <end position="99"/>
    </location>
</feature>
<evidence type="ECO:0000259" key="10">
    <source>
        <dbReference type="PROSITE" id="PS51472"/>
    </source>
</evidence>
<feature type="compositionally biased region" description="Polar residues" evidence="9">
    <location>
        <begin position="68"/>
        <end position="86"/>
    </location>
</feature>
<dbReference type="PANTHER" id="PTHR21527">
    <property type="entry name" value="NUCLEOPORIN NUP35"/>
    <property type="match status" value="1"/>
</dbReference>
<dbReference type="InterPro" id="IPR035979">
    <property type="entry name" value="RBD_domain_sf"/>
</dbReference>
<gene>
    <name evidence="11" type="primary">ASM4</name>
    <name evidence="11" type="ORF">ATY40_BA7504667</name>
</gene>
<dbReference type="GO" id="GO:0003676">
    <property type="term" value="F:nucleic acid binding"/>
    <property type="evidence" value="ECO:0007669"/>
    <property type="project" value="InterPro"/>
</dbReference>
<dbReference type="OrthoDB" id="1733656at2759"/>
<organism evidence="11 12">
    <name type="scientific">Komagataella pastoris</name>
    <name type="common">Yeast</name>
    <name type="synonym">Pichia pastoris</name>
    <dbReference type="NCBI Taxonomy" id="4922"/>
    <lineage>
        <taxon>Eukaryota</taxon>
        <taxon>Fungi</taxon>
        <taxon>Dikarya</taxon>
        <taxon>Ascomycota</taxon>
        <taxon>Saccharomycotina</taxon>
        <taxon>Pichiomycetes</taxon>
        <taxon>Pichiales</taxon>
        <taxon>Pichiaceae</taxon>
        <taxon>Komagataella</taxon>
    </lineage>
</organism>
<keyword evidence="3 8" id="KW-0509">mRNA transport</keyword>
<keyword evidence="7 8" id="KW-0539">Nucleus</keyword>
<evidence type="ECO:0000256" key="2">
    <source>
        <dbReference type="ARBA" id="ARBA00022448"/>
    </source>
</evidence>
<reference evidence="11 12" key="1">
    <citation type="submission" date="2016-02" db="EMBL/GenBank/DDBJ databases">
        <title>Comparative genomic and transcriptomic foundation for Pichia pastoris.</title>
        <authorList>
            <person name="Love K.R."/>
            <person name="Shah K.A."/>
            <person name="Whittaker C.A."/>
            <person name="Wu J."/>
            <person name="Bartlett M.C."/>
            <person name="Ma D."/>
            <person name="Leeson R.L."/>
            <person name="Priest M."/>
            <person name="Young S.K."/>
            <person name="Love J.C."/>
        </authorList>
    </citation>
    <scope>NUCLEOTIDE SEQUENCE [LARGE SCALE GENOMIC DNA]</scope>
    <source>
        <strain evidence="11 12">ATCC 28485</strain>
    </source>
</reference>
<evidence type="ECO:0000313" key="12">
    <source>
        <dbReference type="Proteomes" id="UP000094565"/>
    </source>
</evidence>
<proteinExistence type="predicted"/>
<evidence type="ECO:0000256" key="8">
    <source>
        <dbReference type="PROSITE-ProRule" id="PRU00804"/>
    </source>
</evidence>
<feature type="compositionally biased region" description="Low complexity" evidence="9">
    <location>
        <begin position="53"/>
        <end position="67"/>
    </location>
</feature>
<accession>A0A1B2JIC5</accession>
<dbReference type="SUPFAM" id="SSF54928">
    <property type="entry name" value="RNA-binding domain, RBD"/>
    <property type="match status" value="1"/>
</dbReference>
<keyword evidence="2 8" id="KW-0813">Transport</keyword>
<name>A0A1B2JIC5_PICPA</name>
<evidence type="ECO:0000256" key="4">
    <source>
        <dbReference type="ARBA" id="ARBA00022927"/>
    </source>
</evidence>
<evidence type="ECO:0000256" key="7">
    <source>
        <dbReference type="ARBA" id="ARBA00023242"/>
    </source>
</evidence>
<dbReference type="GO" id="GO:0051028">
    <property type="term" value="P:mRNA transport"/>
    <property type="evidence" value="ECO:0007669"/>
    <property type="project" value="UniProtKB-UniRule"/>
</dbReference>
<evidence type="ECO:0000256" key="1">
    <source>
        <dbReference type="ARBA" id="ARBA00004567"/>
    </source>
</evidence>
<keyword evidence="4" id="KW-0653">Protein transport</keyword>
<dbReference type="GO" id="GO:0006999">
    <property type="term" value="P:nuclear pore organization"/>
    <property type="evidence" value="ECO:0007669"/>
    <property type="project" value="TreeGrafter"/>
</dbReference>